<feature type="binding site" evidence="11">
    <location>
        <begin position="73"/>
        <end position="77"/>
    </location>
    <ligand>
        <name>FMN</name>
        <dbReference type="ChEBI" id="CHEBI:58210"/>
    </ligand>
</feature>
<dbReference type="PROSITE" id="PS00912">
    <property type="entry name" value="DHODEHASE_2"/>
    <property type="match status" value="1"/>
</dbReference>
<keyword evidence="9 11" id="KW-0472">Membrane</keyword>
<evidence type="ECO:0000256" key="1">
    <source>
        <dbReference type="ARBA" id="ARBA00003125"/>
    </source>
</evidence>
<dbReference type="InterPro" id="IPR001295">
    <property type="entry name" value="Dihydroorotate_DH_CS"/>
</dbReference>
<dbReference type="NCBIfam" id="NF003645">
    <property type="entry name" value="PRK05286.1-2"/>
    <property type="match status" value="1"/>
</dbReference>
<evidence type="ECO:0000256" key="9">
    <source>
        <dbReference type="ARBA" id="ARBA00023136"/>
    </source>
</evidence>
<evidence type="ECO:0000259" key="12">
    <source>
        <dbReference type="Pfam" id="PF01180"/>
    </source>
</evidence>
<dbReference type="PIRSF" id="PIRSF000164">
    <property type="entry name" value="DHO_oxidase"/>
    <property type="match status" value="1"/>
</dbReference>
<dbReference type="NCBIfam" id="TIGR01036">
    <property type="entry name" value="pyrD_sub2"/>
    <property type="match status" value="1"/>
</dbReference>
<feature type="binding site" evidence="11">
    <location>
        <position position="77"/>
    </location>
    <ligand>
        <name>substrate</name>
    </ligand>
</feature>
<dbReference type="PANTHER" id="PTHR48109">
    <property type="entry name" value="DIHYDROOROTATE DEHYDROGENASE (QUINONE), MITOCHONDRIAL-RELATED"/>
    <property type="match status" value="1"/>
</dbReference>
<comment type="pathway">
    <text evidence="3 11">Pyrimidine metabolism; UMP biosynthesis via de novo pathway; orotate from (S)-dihydroorotate (quinone route): step 1/1.</text>
</comment>
<dbReference type="Proteomes" id="UP001597389">
    <property type="component" value="Unassembled WGS sequence"/>
</dbReference>
<dbReference type="EC" id="1.3.5.2" evidence="11"/>
<dbReference type="EMBL" id="JBHUJB010000037">
    <property type="protein sequence ID" value="MFD2159148.1"/>
    <property type="molecule type" value="Genomic_DNA"/>
</dbReference>
<comment type="catalytic activity">
    <reaction evidence="10 11">
        <text>(S)-dihydroorotate + a quinone = orotate + a quinol</text>
        <dbReference type="Rhea" id="RHEA:30187"/>
        <dbReference type="ChEBI" id="CHEBI:24646"/>
        <dbReference type="ChEBI" id="CHEBI:30839"/>
        <dbReference type="ChEBI" id="CHEBI:30864"/>
        <dbReference type="ChEBI" id="CHEBI:132124"/>
        <dbReference type="EC" id="1.3.5.2"/>
    </reaction>
</comment>
<feature type="binding site" evidence="11">
    <location>
        <position position="184"/>
    </location>
    <ligand>
        <name>substrate</name>
    </ligand>
</feature>
<reference evidence="14" key="1">
    <citation type="journal article" date="2019" name="Int. J. Syst. Evol. Microbiol.">
        <title>The Global Catalogue of Microorganisms (GCM) 10K type strain sequencing project: providing services to taxonomists for standard genome sequencing and annotation.</title>
        <authorList>
            <consortium name="The Broad Institute Genomics Platform"/>
            <consortium name="The Broad Institute Genome Sequencing Center for Infectious Disease"/>
            <person name="Wu L."/>
            <person name="Ma J."/>
        </authorList>
    </citation>
    <scope>NUCLEOTIDE SEQUENCE [LARGE SCALE GENOMIC DNA]</scope>
    <source>
        <strain evidence="14">CCUG 57942</strain>
    </source>
</reference>
<dbReference type="InterPro" id="IPR005720">
    <property type="entry name" value="Dihydroorotate_DH_cat"/>
</dbReference>
<dbReference type="RefSeq" id="WP_377178075.1">
    <property type="nucleotide sequence ID" value="NZ_JBHUJB010000037.1"/>
</dbReference>
<dbReference type="InterPro" id="IPR012135">
    <property type="entry name" value="Dihydroorotate_DH_1_2"/>
</dbReference>
<feature type="binding site" evidence="11">
    <location>
        <position position="189"/>
    </location>
    <ligand>
        <name>substrate</name>
    </ligand>
</feature>
<feature type="binding site" evidence="11">
    <location>
        <position position="280"/>
    </location>
    <ligand>
        <name>FMN</name>
        <dbReference type="ChEBI" id="CHEBI:58210"/>
    </ligand>
</feature>
<dbReference type="InterPro" id="IPR005719">
    <property type="entry name" value="Dihydroorotate_DH_2"/>
</dbReference>
<feature type="binding site" evidence="11">
    <location>
        <position position="184"/>
    </location>
    <ligand>
        <name>FMN</name>
        <dbReference type="ChEBI" id="CHEBI:58210"/>
    </ligand>
</feature>
<accession>A0ABW4ZAZ2</accession>
<comment type="caution">
    <text evidence="13">The sequence shown here is derived from an EMBL/GenBank/DDBJ whole genome shotgun (WGS) entry which is preliminary data.</text>
</comment>
<evidence type="ECO:0000256" key="7">
    <source>
        <dbReference type="ARBA" id="ARBA00022975"/>
    </source>
</evidence>
<keyword evidence="7 11" id="KW-0665">Pyrimidine biosynthesis</keyword>
<comment type="similarity">
    <text evidence="4 11">Belongs to the dihydroorotate dehydrogenase family. Type 2 subfamily.</text>
</comment>
<evidence type="ECO:0000256" key="10">
    <source>
        <dbReference type="ARBA" id="ARBA00048639"/>
    </source>
</evidence>
<feature type="domain" description="Dihydroorotate dehydrogenase catalytic" evidence="12">
    <location>
        <begin position="58"/>
        <end position="350"/>
    </location>
</feature>
<evidence type="ECO:0000256" key="11">
    <source>
        <dbReference type="HAMAP-Rule" id="MF_00225"/>
    </source>
</evidence>
<keyword evidence="8 11" id="KW-0560">Oxidoreductase</keyword>
<dbReference type="HAMAP" id="MF_00225">
    <property type="entry name" value="DHO_dh_type2"/>
    <property type="match status" value="1"/>
</dbReference>
<evidence type="ECO:0000256" key="8">
    <source>
        <dbReference type="ARBA" id="ARBA00023002"/>
    </source>
</evidence>
<dbReference type="PROSITE" id="PS00911">
    <property type="entry name" value="DHODEHASE_1"/>
    <property type="match status" value="1"/>
</dbReference>
<evidence type="ECO:0000256" key="2">
    <source>
        <dbReference type="ARBA" id="ARBA00004370"/>
    </source>
</evidence>
<organism evidence="13 14">
    <name type="scientific">Rubritalea tangerina</name>
    <dbReference type="NCBI Taxonomy" id="430798"/>
    <lineage>
        <taxon>Bacteria</taxon>
        <taxon>Pseudomonadati</taxon>
        <taxon>Verrucomicrobiota</taxon>
        <taxon>Verrucomicrobiia</taxon>
        <taxon>Verrucomicrobiales</taxon>
        <taxon>Rubritaleaceae</taxon>
        <taxon>Rubritalea</taxon>
    </lineage>
</organism>
<keyword evidence="11" id="KW-1003">Cell membrane</keyword>
<evidence type="ECO:0000313" key="14">
    <source>
        <dbReference type="Proteomes" id="UP001597389"/>
    </source>
</evidence>
<feature type="binding site" evidence="11">
    <location>
        <position position="97"/>
    </location>
    <ligand>
        <name>FMN</name>
        <dbReference type="ChEBI" id="CHEBI:58210"/>
    </ligand>
</feature>
<evidence type="ECO:0000256" key="4">
    <source>
        <dbReference type="ARBA" id="ARBA00005359"/>
    </source>
</evidence>
<protein>
    <recommendedName>
        <fullName evidence="11">Dihydroorotate dehydrogenase (quinone)</fullName>
        <ecNumber evidence="11">1.3.5.2</ecNumber>
    </recommendedName>
    <alternativeName>
        <fullName evidence="11">DHOdehase</fullName>
        <shortName evidence="11">DHOD</shortName>
        <shortName evidence="11">DHODase</shortName>
    </alternativeName>
    <alternativeName>
        <fullName evidence="11">Dihydroorotate oxidase</fullName>
    </alternativeName>
</protein>
<sequence length="351" mass="37578">MPRYAASMTSGQYNFARNLLFKLDAEDAHHLSLDLLRKSESLGLLKFLAGKTPPSQPVECMGLTFPNPVGLAAGLDKEGSTIDALGRLGFGSVEIGTITPKPQPGNPTPRLFRIIEEEAIINRMGFNNVGIQQGVANVRSSKTFKGIVGFNIGKNKVTPNENAVDDYLAALRGCWGVADYVTVNISSPNTPGLRDLQAADDTARLLEALKREQAHLTETTGTHMPIALKVAPDMGDEQIAELSRVFLNGGLDGLIATNTTISREPVLGKPFAQQAGGLSGKPVTQKSTEVIQAFYSHLDEQIPIIGVGGIMTADDAIEKLNAGAKLIQLYTGFIYHGPPLIHSILNKLAAR</sequence>
<dbReference type="InterPro" id="IPR013785">
    <property type="entry name" value="Aldolase_TIM"/>
</dbReference>
<feature type="binding site" evidence="11">
    <location>
        <position position="229"/>
    </location>
    <ligand>
        <name>FMN</name>
        <dbReference type="ChEBI" id="CHEBI:58210"/>
    </ligand>
</feature>
<gene>
    <name evidence="11" type="primary">pyrD</name>
    <name evidence="13" type="ORF">ACFSW8_09590</name>
</gene>
<keyword evidence="14" id="KW-1185">Reference proteome</keyword>
<keyword evidence="5 11" id="KW-0285">Flavoprotein</keyword>
<feature type="binding site" evidence="11">
    <location>
        <begin position="258"/>
        <end position="259"/>
    </location>
    <ligand>
        <name>substrate</name>
    </ligand>
</feature>
<feature type="binding site" evidence="11">
    <location>
        <position position="309"/>
    </location>
    <ligand>
        <name>FMN</name>
        <dbReference type="ChEBI" id="CHEBI:58210"/>
    </ligand>
</feature>
<proteinExistence type="inferred from homology"/>
<dbReference type="SUPFAM" id="SSF51395">
    <property type="entry name" value="FMN-linked oxidoreductases"/>
    <property type="match status" value="1"/>
</dbReference>
<dbReference type="NCBIfam" id="NF003644">
    <property type="entry name" value="PRK05286.1-1"/>
    <property type="match status" value="1"/>
</dbReference>
<dbReference type="Gene3D" id="3.20.20.70">
    <property type="entry name" value="Aldolase class I"/>
    <property type="match status" value="1"/>
</dbReference>
<dbReference type="Pfam" id="PF01180">
    <property type="entry name" value="DHO_dh"/>
    <property type="match status" value="1"/>
</dbReference>
<comment type="cofactor">
    <cofactor evidence="11">
        <name>FMN</name>
        <dbReference type="ChEBI" id="CHEBI:58210"/>
    </cofactor>
    <text evidence="11">Binds 1 FMN per subunit.</text>
</comment>
<evidence type="ECO:0000256" key="3">
    <source>
        <dbReference type="ARBA" id="ARBA00005161"/>
    </source>
</evidence>
<dbReference type="PANTHER" id="PTHR48109:SF4">
    <property type="entry name" value="DIHYDROOROTATE DEHYDROGENASE (QUINONE), MITOCHONDRIAL"/>
    <property type="match status" value="1"/>
</dbReference>
<dbReference type="NCBIfam" id="NF003652">
    <property type="entry name" value="PRK05286.2-5"/>
    <property type="match status" value="1"/>
</dbReference>
<dbReference type="InterPro" id="IPR050074">
    <property type="entry name" value="DHO_dehydrogenase"/>
</dbReference>
<evidence type="ECO:0000313" key="13">
    <source>
        <dbReference type="EMBL" id="MFD2159148.1"/>
    </source>
</evidence>
<comment type="function">
    <text evidence="1 11">Catalyzes the conversion of dihydroorotate to orotate with quinone as electron acceptor.</text>
</comment>
<feature type="binding site" evidence="11">
    <location>
        <begin position="330"/>
        <end position="331"/>
    </location>
    <ligand>
        <name>FMN</name>
        <dbReference type="ChEBI" id="CHEBI:58210"/>
    </ligand>
</feature>
<keyword evidence="6 11" id="KW-0288">FMN</keyword>
<dbReference type="CDD" id="cd04738">
    <property type="entry name" value="DHOD_2_like"/>
    <property type="match status" value="1"/>
</dbReference>
<comment type="subcellular location">
    <subcellularLocation>
        <location evidence="11">Cell membrane</location>
        <topology evidence="11">Peripheral membrane protein</topology>
    </subcellularLocation>
    <subcellularLocation>
        <location evidence="2">Membrane</location>
    </subcellularLocation>
</comment>
<evidence type="ECO:0000256" key="5">
    <source>
        <dbReference type="ARBA" id="ARBA00022630"/>
    </source>
</evidence>
<dbReference type="GO" id="GO:0106430">
    <property type="term" value="F:dihydroorotate dehydrogenase (quinone) activity"/>
    <property type="evidence" value="ECO:0007669"/>
    <property type="project" value="UniProtKB-EC"/>
</dbReference>
<dbReference type="NCBIfam" id="NF003646">
    <property type="entry name" value="PRK05286.1-4"/>
    <property type="match status" value="1"/>
</dbReference>
<feature type="binding site" evidence="11">
    <location>
        <position position="257"/>
    </location>
    <ligand>
        <name>FMN</name>
        <dbReference type="ChEBI" id="CHEBI:58210"/>
    </ligand>
</feature>
<feature type="binding site" evidence="11">
    <location>
        <begin position="122"/>
        <end position="126"/>
    </location>
    <ligand>
        <name>substrate</name>
    </ligand>
</feature>
<feature type="active site" description="Nucleophile" evidence="11">
    <location>
        <position position="187"/>
    </location>
</feature>
<name>A0ABW4ZAZ2_9BACT</name>
<feature type="binding site" evidence="11">
    <location>
        <position position="151"/>
    </location>
    <ligand>
        <name>FMN</name>
        <dbReference type="ChEBI" id="CHEBI:58210"/>
    </ligand>
</feature>
<evidence type="ECO:0000256" key="6">
    <source>
        <dbReference type="ARBA" id="ARBA00022643"/>
    </source>
</evidence>
<comment type="subunit">
    <text evidence="11">Monomer.</text>
</comment>